<dbReference type="PANTHER" id="PTHR38360:SF1">
    <property type="entry name" value="F12P19.7"/>
    <property type="match status" value="1"/>
</dbReference>
<evidence type="ECO:0008006" key="5">
    <source>
        <dbReference type="Google" id="ProtNLM"/>
    </source>
</evidence>
<proteinExistence type="predicted"/>
<keyword evidence="1" id="KW-1133">Transmembrane helix</keyword>
<gene>
    <name evidence="3" type="ORF">INT45_002141</name>
</gene>
<dbReference type="AlphaFoldDB" id="A0A8H7VT78"/>
<dbReference type="EMBL" id="JAEPRB010000004">
    <property type="protein sequence ID" value="KAG2227903.1"/>
    <property type="molecule type" value="Genomic_DNA"/>
</dbReference>
<evidence type="ECO:0000313" key="3">
    <source>
        <dbReference type="EMBL" id="KAG2227903.1"/>
    </source>
</evidence>
<keyword evidence="4" id="KW-1185">Reference proteome</keyword>
<dbReference type="OrthoDB" id="409848at2759"/>
<sequence length="463" mass="51780">MRRSPFIWAAFAFITTAYAQDPDFDTSVDQYSDVSFRLANDKTNGFSVEYHNWYKIVTNHELNEQYALVCCGQPTTNFTQYHAAVNTPVTNVGVTTIRDLLPYMELLGSGERVKSIEGYQNVTSPCYSGVTDSPGNGTVDIIFSDHSLANMPGSTSYVGFSPDTEQLTPLQQASWLVYIALFFDEEGEATTTFGNIESSYTCHKDNMADAPEKKNLAWTYYDSTNKTWTLVNTPFYKALAEDAGAKLVEPNSAQSTSYTQLNEFHTAIRYADYVIDVTPINNLGNQSYDDWLTLGGFNNNFNVYSQAFVSEKNVFRADGLVNTNGYSDWSQRSPARPDLALRDIIHMIYPTYQNEYSFTWLRNFAKSDTPRQVADISYVCNATDIRSELQCDPYKFGVDQNQNSGGGGDVHSLSTGGKAGISVGVVVAAIIAGLAAFFFWRRHRQVKASRPFYRMNDVNQSNP</sequence>
<keyword evidence="1" id="KW-0812">Transmembrane</keyword>
<dbReference type="Proteomes" id="UP000646827">
    <property type="component" value="Unassembled WGS sequence"/>
</dbReference>
<comment type="caution">
    <text evidence="3">The sequence shown here is derived from an EMBL/GenBank/DDBJ whole genome shotgun (WGS) entry which is preliminary data.</text>
</comment>
<protein>
    <recommendedName>
        <fullName evidence="5">Periplasmic binding protein</fullName>
    </recommendedName>
</protein>
<accession>A0A8H7VT78</accession>
<feature type="transmembrane region" description="Helical" evidence="1">
    <location>
        <begin position="419"/>
        <end position="440"/>
    </location>
</feature>
<feature type="signal peptide" evidence="2">
    <location>
        <begin position="1"/>
        <end position="19"/>
    </location>
</feature>
<reference evidence="3 4" key="1">
    <citation type="submission" date="2020-12" db="EMBL/GenBank/DDBJ databases">
        <title>Metabolic potential, ecology and presence of endohyphal bacteria is reflected in genomic diversity of Mucoromycotina.</title>
        <authorList>
            <person name="Muszewska A."/>
            <person name="Okrasinska A."/>
            <person name="Steczkiewicz K."/>
            <person name="Drgas O."/>
            <person name="Orlowska M."/>
            <person name="Perlinska-Lenart U."/>
            <person name="Aleksandrzak-Piekarczyk T."/>
            <person name="Szatraj K."/>
            <person name="Zielenkiewicz U."/>
            <person name="Pilsyk S."/>
            <person name="Malc E."/>
            <person name="Mieczkowski P."/>
            <person name="Kruszewska J.S."/>
            <person name="Biernat P."/>
            <person name="Pawlowska J."/>
        </authorList>
    </citation>
    <scope>NUCLEOTIDE SEQUENCE [LARGE SCALE GENOMIC DNA]</scope>
    <source>
        <strain evidence="3 4">CBS 142.35</strain>
    </source>
</reference>
<dbReference type="PANTHER" id="PTHR38360">
    <property type="entry name" value="OS03G0120000 PROTEIN"/>
    <property type="match status" value="1"/>
</dbReference>
<name>A0A8H7VT78_9FUNG</name>
<keyword evidence="2" id="KW-0732">Signal</keyword>
<organism evidence="3 4">
    <name type="scientific">Circinella minor</name>
    <dbReference type="NCBI Taxonomy" id="1195481"/>
    <lineage>
        <taxon>Eukaryota</taxon>
        <taxon>Fungi</taxon>
        <taxon>Fungi incertae sedis</taxon>
        <taxon>Mucoromycota</taxon>
        <taxon>Mucoromycotina</taxon>
        <taxon>Mucoromycetes</taxon>
        <taxon>Mucorales</taxon>
        <taxon>Lichtheimiaceae</taxon>
        <taxon>Circinella</taxon>
    </lineage>
</organism>
<evidence type="ECO:0000256" key="1">
    <source>
        <dbReference type="SAM" id="Phobius"/>
    </source>
</evidence>
<dbReference type="CDD" id="cd12087">
    <property type="entry name" value="TM_EGFR-like"/>
    <property type="match status" value="1"/>
</dbReference>
<evidence type="ECO:0000313" key="4">
    <source>
        <dbReference type="Proteomes" id="UP000646827"/>
    </source>
</evidence>
<evidence type="ECO:0000256" key="2">
    <source>
        <dbReference type="SAM" id="SignalP"/>
    </source>
</evidence>
<feature type="chain" id="PRO_5034819995" description="Periplasmic binding protein" evidence="2">
    <location>
        <begin position="20"/>
        <end position="463"/>
    </location>
</feature>
<keyword evidence="1" id="KW-0472">Membrane</keyword>